<gene>
    <name evidence="1" type="ORF">BD410DRAFT_795945</name>
</gene>
<accession>A0A4Y7PK88</accession>
<evidence type="ECO:0000313" key="1">
    <source>
        <dbReference type="EMBL" id="TDL15894.1"/>
    </source>
</evidence>
<dbReference type="AlphaFoldDB" id="A0A4Y7PK88"/>
<dbReference type="EMBL" id="ML170258">
    <property type="protein sequence ID" value="TDL15894.1"/>
    <property type="molecule type" value="Genomic_DNA"/>
</dbReference>
<keyword evidence="2" id="KW-1185">Reference proteome</keyword>
<sequence>MIIANGFSRVVLADTEQLHDQFHAMSTRTCELEDALAQSHAFTPLSSSPHPLLAQGVCDNKCGDEEERITGFGWV</sequence>
<organism evidence="1 2">
    <name type="scientific">Rickenella mellea</name>
    <dbReference type="NCBI Taxonomy" id="50990"/>
    <lineage>
        <taxon>Eukaryota</taxon>
        <taxon>Fungi</taxon>
        <taxon>Dikarya</taxon>
        <taxon>Basidiomycota</taxon>
        <taxon>Agaricomycotina</taxon>
        <taxon>Agaricomycetes</taxon>
        <taxon>Hymenochaetales</taxon>
        <taxon>Rickenellaceae</taxon>
        <taxon>Rickenella</taxon>
    </lineage>
</organism>
<protein>
    <submittedName>
        <fullName evidence="1">Uncharacterized protein</fullName>
    </submittedName>
</protein>
<dbReference type="VEuPathDB" id="FungiDB:BD410DRAFT_795945"/>
<reference evidence="1 2" key="1">
    <citation type="submission" date="2018-06" db="EMBL/GenBank/DDBJ databases">
        <title>A transcriptomic atlas of mushroom development highlights an independent origin of complex multicellularity.</title>
        <authorList>
            <consortium name="DOE Joint Genome Institute"/>
            <person name="Krizsan K."/>
            <person name="Almasi E."/>
            <person name="Merenyi Z."/>
            <person name="Sahu N."/>
            <person name="Viragh M."/>
            <person name="Koszo T."/>
            <person name="Mondo S."/>
            <person name="Kiss B."/>
            <person name="Balint B."/>
            <person name="Kues U."/>
            <person name="Barry K."/>
            <person name="Hegedus J.C."/>
            <person name="Henrissat B."/>
            <person name="Johnson J."/>
            <person name="Lipzen A."/>
            <person name="Ohm R."/>
            <person name="Nagy I."/>
            <person name="Pangilinan J."/>
            <person name="Yan J."/>
            <person name="Xiong Y."/>
            <person name="Grigoriev I.V."/>
            <person name="Hibbett D.S."/>
            <person name="Nagy L.G."/>
        </authorList>
    </citation>
    <scope>NUCLEOTIDE SEQUENCE [LARGE SCALE GENOMIC DNA]</scope>
    <source>
        <strain evidence="1 2">SZMC22713</strain>
    </source>
</reference>
<name>A0A4Y7PK88_9AGAM</name>
<proteinExistence type="predicted"/>
<dbReference type="Proteomes" id="UP000294933">
    <property type="component" value="Unassembled WGS sequence"/>
</dbReference>
<evidence type="ECO:0000313" key="2">
    <source>
        <dbReference type="Proteomes" id="UP000294933"/>
    </source>
</evidence>
<dbReference type="OrthoDB" id="424974at2759"/>